<feature type="region of interest" description="Disordered" evidence="1">
    <location>
        <begin position="79"/>
        <end position="127"/>
    </location>
</feature>
<evidence type="ECO:0000313" key="2">
    <source>
        <dbReference type="Proteomes" id="UP000694941"/>
    </source>
</evidence>
<organism evidence="2 3">
    <name type="scientific">Limulus polyphemus</name>
    <name type="common">Atlantic horseshoe crab</name>
    <dbReference type="NCBI Taxonomy" id="6850"/>
    <lineage>
        <taxon>Eukaryota</taxon>
        <taxon>Metazoa</taxon>
        <taxon>Ecdysozoa</taxon>
        <taxon>Arthropoda</taxon>
        <taxon>Chelicerata</taxon>
        <taxon>Merostomata</taxon>
        <taxon>Xiphosura</taxon>
        <taxon>Limulidae</taxon>
        <taxon>Limulus</taxon>
    </lineage>
</organism>
<accession>A0ABM1STY4</accession>
<reference evidence="3" key="1">
    <citation type="submission" date="2025-08" db="UniProtKB">
        <authorList>
            <consortium name="RefSeq"/>
        </authorList>
    </citation>
    <scope>IDENTIFICATION</scope>
    <source>
        <tissue evidence="3">Muscle</tissue>
    </source>
</reference>
<dbReference type="Proteomes" id="UP000694941">
    <property type="component" value="Unplaced"/>
</dbReference>
<dbReference type="RefSeq" id="XP_022247090.1">
    <property type="nucleotide sequence ID" value="XM_022391382.1"/>
</dbReference>
<sequence>MLNHVPNAVLDNHLDTKGGYPDDLSSCKINGCTHPLMSSSRNVLQIPWNSEVHITENPQCVTGVTDDCLPVPKNRVRYRSSDKKASEGWTEIGDHVSATPPLLHECGDNNQKQSQASTQSAAEGVSHQNSITKPLCEVQATSSLSHASLSPANFPWDSSVQT</sequence>
<evidence type="ECO:0000313" key="3">
    <source>
        <dbReference type="RefSeq" id="XP_022247090.1"/>
    </source>
</evidence>
<dbReference type="GeneID" id="111086845"/>
<protein>
    <submittedName>
        <fullName evidence="3">Uncharacterized protein LOC111086845</fullName>
    </submittedName>
</protein>
<gene>
    <name evidence="3" type="primary">LOC111086845</name>
</gene>
<keyword evidence="2" id="KW-1185">Reference proteome</keyword>
<feature type="compositionally biased region" description="Low complexity" evidence="1">
    <location>
        <begin position="113"/>
        <end position="122"/>
    </location>
</feature>
<evidence type="ECO:0000256" key="1">
    <source>
        <dbReference type="SAM" id="MobiDB-lite"/>
    </source>
</evidence>
<name>A0ABM1STY4_LIMPO</name>
<proteinExistence type="predicted"/>